<dbReference type="Proteomes" id="UP000266841">
    <property type="component" value="Unassembled WGS sequence"/>
</dbReference>
<feature type="region of interest" description="Disordered" evidence="1">
    <location>
        <begin position="196"/>
        <end position="227"/>
    </location>
</feature>
<organism evidence="2 3">
    <name type="scientific">Thalassiosira oceanica</name>
    <name type="common">Marine diatom</name>
    <dbReference type="NCBI Taxonomy" id="159749"/>
    <lineage>
        <taxon>Eukaryota</taxon>
        <taxon>Sar</taxon>
        <taxon>Stramenopiles</taxon>
        <taxon>Ochrophyta</taxon>
        <taxon>Bacillariophyta</taxon>
        <taxon>Coscinodiscophyceae</taxon>
        <taxon>Thalassiosirophycidae</taxon>
        <taxon>Thalassiosirales</taxon>
        <taxon>Thalassiosiraceae</taxon>
        <taxon>Thalassiosira</taxon>
    </lineage>
</organism>
<evidence type="ECO:0000313" key="3">
    <source>
        <dbReference type="Proteomes" id="UP000266841"/>
    </source>
</evidence>
<evidence type="ECO:0000256" key="1">
    <source>
        <dbReference type="SAM" id="MobiDB-lite"/>
    </source>
</evidence>
<dbReference type="AlphaFoldDB" id="K0SF68"/>
<proteinExistence type="predicted"/>
<name>K0SF68_THAOC</name>
<evidence type="ECO:0000313" key="2">
    <source>
        <dbReference type="EMBL" id="EJK64025.1"/>
    </source>
</evidence>
<sequence length="330" mass="34011">MGKLAFPRPPCIRRDGRRRGDGVLMAQHELRRGDALALPHGALRGRRAGQAVEGGVASASNFPRAIQQAELAPLLGPHPEGHGAVLPHLLLRGCSPFPSPILSADGIRRASPSGPAAAFPAPPPGLGLLSSKKFGLGLVLPLPPPPLPLPRPLAWLPGLARRGTAQHQDQVVALVGAARHGAYVARPLHGRLLARGGEGRRRRLAGRRGAGPGRAGGRSAAGDGRAAVDGVRPVLDRGEGGVCPRAGAGLRSGSIRVVQLMFGNTRRCGARMTDDSTSPGDAGDDATDAGRPRCRVGWLARAVTTRGWASWAPGRGDSAGSQNGMGLAMV</sequence>
<keyword evidence="3" id="KW-1185">Reference proteome</keyword>
<dbReference type="EMBL" id="AGNL01017739">
    <property type="protein sequence ID" value="EJK64025.1"/>
    <property type="molecule type" value="Genomic_DNA"/>
</dbReference>
<reference evidence="2 3" key="1">
    <citation type="journal article" date="2012" name="Genome Biol.">
        <title>Genome and low-iron response of an oceanic diatom adapted to chronic iron limitation.</title>
        <authorList>
            <person name="Lommer M."/>
            <person name="Specht M."/>
            <person name="Roy A.S."/>
            <person name="Kraemer L."/>
            <person name="Andreson R."/>
            <person name="Gutowska M.A."/>
            <person name="Wolf J."/>
            <person name="Bergner S.V."/>
            <person name="Schilhabel M.B."/>
            <person name="Klostermeier U.C."/>
            <person name="Beiko R.G."/>
            <person name="Rosenstiel P."/>
            <person name="Hippler M."/>
            <person name="Laroche J."/>
        </authorList>
    </citation>
    <scope>NUCLEOTIDE SEQUENCE [LARGE SCALE GENOMIC DNA]</scope>
    <source>
        <strain evidence="2 3">CCMP1005</strain>
    </source>
</reference>
<gene>
    <name evidence="2" type="ORF">THAOC_15285</name>
</gene>
<accession>K0SF68</accession>
<comment type="caution">
    <text evidence="2">The sequence shown here is derived from an EMBL/GenBank/DDBJ whole genome shotgun (WGS) entry which is preliminary data.</text>
</comment>
<feature type="region of interest" description="Disordered" evidence="1">
    <location>
        <begin position="269"/>
        <end position="290"/>
    </location>
</feature>
<protein>
    <submittedName>
        <fullName evidence="2">Uncharacterized protein</fullName>
    </submittedName>
</protein>
<feature type="compositionally biased region" description="Low complexity" evidence="1">
    <location>
        <begin position="217"/>
        <end position="227"/>
    </location>
</feature>